<evidence type="ECO:0000313" key="3">
    <source>
        <dbReference type="Proteomes" id="UP001058098"/>
    </source>
</evidence>
<feature type="region of interest" description="Disordered" evidence="1">
    <location>
        <begin position="1922"/>
        <end position="1942"/>
    </location>
</feature>
<dbReference type="Proteomes" id="UP001058098">
    <property type="component" value="Plasmid pOM4"/>
</dbReference>
<gene>
    <name evidence="2" type="ORF">IHQ72_36205</name>
</gene>
<dbReference type="RefSeq" id="WP_258124200.1">
    <property type="nucleotide sequence ID" value="NZ_CP062230.1"/>
</dbReference>
<dbReference type="EMBL" id="CP062230">
    <property type="protein sequence ID" value="UVC19344.1"/>
    <property type="molecule type" value="Genomic_DNA"/>
</dbReference>
<evidence type="ECO:0000256" key="1">
    <source>
        <dbReference type="SAM" id="MobiDB-lite"/>
    </source>
</evidence>
<reference evidence="2" key="1">
    <citation type="submission" date="2020-09" db="EMBL/GenBank/DDBJ databases">
        <title>Rhizobia associated with sainfoin plants.</title>
        <authorList>
            <person name="Asharfi S."/>
            <person name="Kuzmanovic N."/>
            <person name="Bunk B."/>
            <person name="Sproeer C."/>
            <person name="Becker M."/>
            <person name="Thuenen T."/>
        </authorList>
    </citation>
    <scope>NUCLEOTIDE SEQUENCE</scope>
    <source>
        <strain evidence="2">OM4</strain>
        <plasmid evidence="2">pOM4</plasmid>
    </source>
</reference>
<name>A0ABY5R972_9HYPH</name>
<geneLocation type="plasmid" evidence="2 3">
    <name>pOM4</name>
</geneLocation>
<protein>
    <submittedName>
        <fullName evidence="2">Uncharacterized protein</fullName>
    </submittedName>
</protein>
<feature type="region of interest" description="Disordered" evidence="1">
    <location>
        <begin position="2070"/>
        <end position="2112"/>
    </location>
</feature>
<organism evidence="2 3">
    <name type="scientific">Mesorhizobium onobrychidis</name>
    <dbReference type="NCBI Taxonomy" id="2775404"/>
    <lineage>
        <taxon>Bacteria</taxon>
        <taxon>Pseudomonadati</taxon>
        <taxon>Pseudomonadota</taxon>
        <taxon>Alphaproteobacteria</taxon>
        <taxon>Hyphomicrobiales</taxon>
        <taxon>Phyllobacteriaceae</taxon>
        <taxon>Mesorhizobium</taxon>
    </lineage>
</organism>
<proteinExistence type="predicted"/>
<evidence type="ECO:0000313" key="2">
    <source>
        <dbReference type="EMBL" id="UVC19344.1"/>
    </source>
</evidence>
<sequence length="2600" mass="279764">MTETTELRNINLIGPKLALERDTPLDSTHFCWNADLAVSYLGKDRPDISIVNSTLGLRVVLQAPESDTKTTPIKVDIKADADKHIDAVRATVGLRVPYLLAANVHARQSSLGFGGASDRYVVRAAKPDGDFDTGKDTRGFSTVLVAPLDPWPTPQTSVEIEVPRFALAANRLRVLVSAKGGTQAKPLGFLRLVKMSDKTVAAFVGTVAGVTDLNKLPRIELPVVKNKGVDPAGGPFVALDLTPDGVEFRGTVINPLWAFGDSAGPERINVVLRLVHIADPLRPQKKPVWTLELVREEDDDASARPDQIGNRIRQALRIVRSKFQSSASNPLFLDINTVADDLAVRWPLELKNESVRLPGKAADDWVFWVDRSALRGSLTGSPVRDAELSTEVTIVPNRIELSGAKDGVRLALDADRRDVSLQDGDPGKIAGPTVTLTSGKIINASIAAADDVTWFLDQGLLARSLVDRYSKAGVNPDGAIRTYAFLPVADGWLQLPLKLPGTDIQSDAAASISDAVGFVGSVEFVLDDETVRAGPVGRRMAITAADYVRVAANFKQGEIENVSVELIGAEGTADGVLWLAAGSPSTENILPGFDAGPAALDSPPLAFRRRTAATTGLLPLRSKTFTPGHELKLTLPKAGGQDTAYVWQRYVAMPLVTAIGMTRTSESSGAPSATRGLVCRELDLSKYDIILEYDSAQGIPTLALSQDILDELPLAGNGLVAQVPLVPVTLPGIELQPAAIKFPDLQTRLRFDLPVLDELFANTRLPDKAPVPSGDVPVPLPPPDAPTSLDFDRLLLAWQKAVDRLDLSRVQIASAFKFSAQKLNHMPITTLVEGITWSPNFSLDRLSQISGKDYGFGTYTLDGKSFSGRTALEGLTKTFEPGDIQDVARGTGDQVRVIGWAAALREQKFGSVLLWRDTRAALMARMPTTQGFGGDPQGIVFREAGVIDIENAKTLRFCYATIFKPVEIEDADAARKVGLWFRDLPLEAKNNGMGLALDPEGPELSIGPRQAAFDRLQLPRAIYEWRFCNDAVSPAPPTPPSAYEIDIGLLRLRPLRLLDLHINKPADNWQIDLAKILFTVSLKATGASTKENGPFEPDFAYATGNLVAVSLTAAQAKLGFGKAKWEDVQVATTEPAEHVPAVTSGGLASVFFRKADIPVKFGSDTEATGTTTAVLGLTIESLAGNDGIPGFTEATLDTVLLGRSLKLKAGVVTSASGKMTVTFKAQPTVDIAVFSGLLLNKITVEITDARQWTMVLDGVLRIVATDPQQLNSEPPVSTEVISYTLGGSLDWLNQPIAAGSFKTAADHQRGVVSLRADGKGLKLQPIAGLSAENPTLRAILVVAIGDEVPKEGPYAFRSASGFGEFNLTSEPGPTTRFDHMVIGKRPVWSSEISVDLALKQRRNRIRWPVGSLPDSLNTLDGKSVPLTNLGARVTGAALRGKLTSLDAATSLAHTFTMTVTGQPIKTSALGVTDKPRRVAFAQPWSFHALTEHMLKKEGNDRKLTWTSLDHVSAVDGRALVAAAKSAAKLPQPVKTGIFAFAARYKVIDTSENDSIVVKAGLVLRAFAQAGFAVEALAQEIAKVTDVGEGIVVCGAGPSVIKTAEELEGPFWPDPSSPRYITKDSQGIFLALPWLGAVDDSFTLHDVLKEFDQVPASGTAEWDAPDVDWAAGSPTPLGRKAVPAQAVGNSSSEIAALLKRVAQNVIEPDANRALAAAEQLFLRRFSGGTTLKERPIWLRSLLALRTLWNITLKDNEALGDRVMVVVPSGKPDGKIARVRLLPDIVGTDQKPSFLLALHGQLVAIDRHITQFETIPSGESIIAEPSGGTQVALSRMRQVARADRLVDDAVAIVVVAEGQKPESSSKELWIDIEVPRDLDDSALDLPIKTDPSDRLYASPALGWPTAQGTRAAASGALGMGGDWPFQDIGPSPDAQPQNPDDVKEYGSGLSGCATSISLPARADRLASLAAEIDTVSPPFYTLGRKIIFDRPASADLPLVSPPARYLTSSEARAVVPVALELHTVLSRVVKGKAAPIIPPHLERITFGLRPGAIQAEFDMLMFTDGLNTENVRPEDRRQEDMSADVARYGRPGHGGPRLMRQLRPPRGPALPRVPSAFVKSHGRRTFVEVDDLEVDGRFPAPFRLFEGVASVLRRSAKSYRIRVLDMPLTPDWNRPVLADWKQGNMTLDLTSPSYPPGKEGELAQALAALGLLREGLTGLDAALSIDRFIVPFNKALWSKSPKGGGIRLTLHAGDITGARSRLDAVDGDSEVVLQLRCGLENESIGSPDENKIFDLATQPGNSTKKSLEPETRRQIALRLPVRPTARPSLHIDMSTLVFADPSYDRELSGPGPSDPQRDNAGVFWKLALDRFEYGADTPLYFAFGAIEPSTGGFKASSRSDGSVQLQRKPFKNDKFEAPVEALSIAGVTPEDQNALIPTYSIKEINAYGISFDQLRRSGQPVSFADGDEIIVSVSFEREEPDPNNTAVLKLVTRTLSCRAKVVPRPIIAPPPAVYSLVVPGKANTARVMLHATAPLPQRVEFLALLDDLAIGHIRRQAMFVWPTSNLPALAPDSATLVKIDRAGGGQLPERESDIPCREPLPI</sequence>
<keyword evidence="2" id="KW-0614">Plasmid</keyword>
<accession>A0ABY5R972</accession>
<keyword evidence="3" id="KW-1185">Reference proteome</keyword>